<feature type="domain" description="Cyclic nucleotide-binding" evidence="2">
    <location>
        <begin position="124"/>
        <end position="224"/>
    </location>
</feature>
<dbReference type="InterPro" id="IPR014710">
    <property type="entry name" value="RmlC-like_jellyroll"/>
</dbReference>
<dbReference type="SUPFAM" id="SSF51206">
    <property type="entry name" value="cAMP-binding domain-like"/>
    <property type="match status" value="2"/>
</dbReference>
<dbReference type="InterPro" id="IPR000595">
    <property type="entry name" value="cNMP-bd_dom"/>
</dbReference>
<evidence type="ECO:0000256" key="1">
    <source>
        <dbReference type="SAM" id="MobiDB-lite"/>
    </source>
</evidence>
<dbReference type="Proteomes" id="UP000095280">
    <property type="component" value="Unplaced"/>
</dbReference>
<dbReference type="CDD" id="cd00038">
    <property type="entry name" value="CAP_ED"/>
    <property type="match status" value="2"/>
</dbReference>
<feature type="compositionally biased region" description="Basic and acidic residues" evidence="1">
    <location>
        <begin position="1"/>
        <end position="25"/>
    </location>
</feature>
<accession>A0A1I8J546</accession>
<organism evidence="3 4">
    <name type="scientific">Macrostomum lignano</name>
    <dbReference type="NCBI Taxonomy" id="282301"/>
    <lineage>
        <taxon>Eukaryota</taxon>
        <taxon>Metazoa</taxon>
        <taxon>Spiralia</taxon>
        <taxon>Lophotrochozoa</taxon>
        <taxon>Platyhelminthes</taxon>
        <taxon>Rhabditophora</taxon>
        <taxon>Macrostomorpha</taxon>
        <taxon>Macrostomida</taxon>
        <taxon>Macrostomidae</taxon>
        <taxon>Macrostomum</taxon>
    </lineage>
</organism>
<dbReference type="AlphaFoldDB" id="A0A1I8J546"/>
<dbReference type="Gene3D" id="2.60.120.10">
    <property type="entry name" value="Jelly Rolls"/>
    <property type="match status" value="2"/>
</dbReference>
<reference evidence="4" key="1">
    <citation type="submission" date="2016-11" db="UniProtKB">
        <authorList>
            <consortium name="WormBaseParasite"/>
        </authorList>
    </citation>
    <scope>IDENTIFICATION</scope>
</reference>
<keyword evidence="3" id="KW-1185">Reference proteome</keyword>
<dbReference type="PANTHER" id="PTHR23011">
    <property type="entry name" value="CYCLIC NUCLEOTIDE-BINDING DOMAIN CONTAINING PROTEIN"/>
    <property type="match status" value="1"/>
</dbReference>
<proteinExistence type="predicted"/>
<dbReference type="Pfam" id="PF00027">
    <property type="entry name" value="cNMP_binding"/>
    <property type="match status" value="1"/>
</dbReference>
<name>A0A1I8J546_9PLAT</name>
<feature type="domain" description="Cyclic nucleotide-binding" evidence="2">
    <location>
        <begin position="228"/>
        <end position="337"/>
    </location>
</feature>
<dbReference type="PANTHER" id="PTHR23011:SF41">
    <property type="entry name" value="CYCLIC NUCLEOTIDE-BINDING DOMAIN-CONTAINING PROTEIN"/>
    <property type="match status" value="1"/>
</dbReference>
<protein>
    <submittedName>
        <fullName evidence="4">Cyclic nucleotide-binding domain-containing protein</fullName>
    </submittedName>
</protein>
<sequence>RLNERKSFIEATAKAREEEKQRSGGRDSQGPPIFNRRIFGVGSIAITATAARVMKRNEQLEREHKFHLSDSERLVLKNIIDSLRLIHRGRSHVKLAIANSLTHEVYKAFDYLQKRPHEEQFSCYYILHGSLEATYEPAAPADDDDRVTVSQQMFQPNIVYTHGMGEYLGLLSHGDEDQGDLAPPATLYCKTDCELLRVDRAKFHALMRNIEAQLRSETIDFLNAEWNFLSQLPVSEKEALVPHLVKENLRPDSLVLKQGERNDWLYFLTSGRCQAYRMLSFQEDGQEKTEAFALSTFDKGDMFGEESPLQGCESSLSVCTKSHVTVYRLHRNQLTVLGRQNLSRLVREHAGTVPTDAQLRQRRSAVRTWEAYRCETAASLVEGRREKLSRIKRIQSAP</sequence>
<dbReference type="SMART" id="SM00100">
    <property type="entry name" value="cNMP"/>
    <property type="match status" value="2"/>
</dbReference>
<evidence type="ECO:0000313" key="4">
    <source>
        <dbReference type="WBParaSite" id="maker-uti_cns_0045757-snap-gene-0.29-mRNA-1"/>
    </source>
</evidence>
<evidence type="ECO:0000259" key="2">
    <source>
        <dbReference type="PROSITE" id="PS50042"/>
    </source>
</evidence>
<dbReference type="InterPro" id="IPR018490">
    <property type="entry name" value="cNMP-bd_dom_sf"/>
</dbReference>
<feature type="region of interest" description="Disordered" evidence="1">
    <location>
        <begin position="1"/>
        <end position="32"/>
    </location>
</feature>
<dbReference type="WBParaSite" id="maker-uti_cns_0045757-snap-gene-0.29-mRNA-1">
    <property type="protein sequence ID" value="maker-uti_cns_0045757-snap-gene-0.29-mRNA-1"/>
    <property type="gene ID" value="maker-uti_cns_0045757-snap-gene-0.29"/>
</dbReference>
<dbReference type="PROSITE" id="PS50042">
    <property type="entry name" value="CNMP_BINDING_3"/>
    <property type="match status" value="2"/>
</dbReference>
<evidence type="ECO:0000313" key="3">
    <source>
        <dbReference type="Proteomes" id="UP000095280"/>
    </source>
</evidence>